<dbReference type="Gene3D" id="3.30.2320.80">
    <property type="match status" value="1"/>
</dbReference>
<keyword evidence="4 5" id="KW-0862">Zinc</keyword>
<evidence type="ECO:0000313" key="6">
    <source>
        <dbReference type="EMBL" id="GKY87348.1"/>
    </source>
</evidence>
<dbReference type="NCBIfam" id="NF009046">
    <property type="entry name" value="PRK12380.1"/>
    <property type="match status" value="1"/>
</dbReference>
<dbReference type="PIRSF" id="PIRSF004761">
    <property type="entry name" value="Hydrgn_mat_HypA"/>
    <property type="match status" value="1"/>
</dbReference>
<dbReference type="HAMAP" id="MF_00213">
    <property type="entry name" value="HypA_HybF"/>
    <property type="match status" value="1"/>
</dbReference>
<feature type="binding site" evidence="5">
    <location>
        <position position="73"/>
    </location>
    <ligand>
        <name>Zn(2+)</name>
        <dbReference type="ChEBI" id="CHEBI:29105"/>
    </ligand>
</feature>
<dbReference type="NCBIfam" id="TIGR00100">
    <property type="entry name" value="hypA"/>
    <property type="match status" value="1"/>
</dbReference>
<comment type="function">
    <text evidence="5">Involved in the maturation of [NiFe] hydrogenases. Required for nickel insertion into the metal center of the hydrogenase.</text>
</comment>
<dbReference type="Pfam" id="PF01155">
    <property type="entry name" value="HypA"/>
    <property type="match status" value="1"/>
</dbReference>
<keyword evidence="2 5" id="KW-0533">Nickel</keyword>
<keyword evidence="3 5" id="KW-0479">Metal-binding</keyword>
<protein>
    <recommendedName>
        <fullName evidence="5">Hydrogenase maturation factor HypA</fullName>
    </recommendedName>
</protein>
<comment type="similarity">
    <text evidence="1 5">Belongs to the HypA/HybF family.</text>
</comment>
<evidence type="ECO:0000256" key="5">
    <source>
        <dbReference type="HAMAP-Rule" id="MF_00213"/>
    </source>
</evidence>
<proteinExistence type="inferred from homology"/>
<organism evidence="6 7">
    <name type="scientific">Sinisalibacter aestuarii</name>
    <dbReference type="NCBI Taxonomy" id="2949426"/>
    <lineage>
        <taxon>Bacteria</taxon>
        <taxon>Pseudomonadati</taxon>
        <taxon>Pseudomonadota</taxon>
        <taxon>Alphaproteobacteria</taxon>
        <taxon>Rhodobacterales</taxon>
        <taxon>Roseobacteraceae</taxon>
        <taxon>Sinisalibacter</taxon>
    </lineage>
</organism>
<dbReference type="RefSeq" id="WP_281841338.1">
    <property type="nucleotide sequence ID" value="NZ_BROH01000002.1"/>
</dbReference>
<dbReference type="InterPro" id="IPR000688">
    <property type="entry name" value="HypA/HybF"/>
</dbReference>
<feature type="binding site" evidence="5">
    <location>
        <position position="76"/>
    </location>
    <ligand>
        <name>Zn(2+)</name>
        <dbReference type="ChEBI" id="CHEBI:29105"/>
    </ligand>
</feature>
<dbReference type="InterPro" id="IPR020538">
    <property type="entry name" value="Hydgase_Ni_incorp_HypA/HybF_CS"/>
</dbReference>
<feature type="binding site" evidence="5">
    <location>
        <position position="2"/>
    </location>
    <ligand>
        <name>Ni(2+)</name>
        <dbReference type="ChEBI" id="CHEBI:49786"/>
    </ligand>
</feature>
<dbReference type="EMBL" id="BROH01000002">
    <property type="protein sequence ID" value="GKY87348.1"/>
    <property type="molecule type" value="Genomic_DNA"/>
</dbReference>
<dbReference type="PANTHER" id="PTHR34535:SF3">
    <property type="entry name" value="HYDROGENASE MATURATION FACTOR HYPA"/>
    <property type="match status" value="1"/>
</dbReference>
<gene>
    <name evidence="6" type="primary">hypA2</name>
    <name evidence="5" type="synonym">hypA</name>
    <name evidence="6" type="ORF">STA1M1_12170</name>
</gene>
<dbReference type="Proteomes" id="UP001144205">
    <property type="component" value="Unassembled WGS sequence"/>
</dbReference>
<feature type="binding site" evidence="5">
    <location>
        <position position="89"/>
    </location>
    <ligand>
        <name>Zn(2+)</name>
        <dbReference type="ChEBI" id="CHEBI:29105"/>
    </ligand>
</feature>
<dbReference type="PANTHER" id="PTHR34535">
    <property type="entry name" value="HYDROGENASE MATURATION FACTOR HYPA"/>
    <property type="match status" value="1"/>
</dbReference>
<reference evidence="6" key="1">
    <citation type="journal article" date="2023" name="Int. J. Syst. Evol. Microbiol.">
        <title>Sinisalibacter aestuarii sp. nov., isolated from estuarine sediment of the Arakawa River.</title>
        <authorList>
            <person name="Arafat S.T."/>
            <person name="Hirano S."/>
            <person name="Sato A."/>
            <person name="Takeuchi K."/>
            <person name="Yasuda T."/>
            <person name="Terahara T."/>
            <person name="Hamada M."/>
            <person name="Kobayashi T."/>
        </authorList>
    </citation>
    <scope>NUCLEOTIDE SEQUENCE</scope>
    <source>
        <strain evidence="6">B-399</strain>
    </source>
</reference>
<sequence>MHEMALAESVVQIVERQAREAGADRITVVWLEIGALSHVMPEAIRFSFEAVSQGSMAQGAALEILRVPGRAWCHDCGTEIEIAALGDACPLCGGYKVQITGGQEMRVKEMEVA</sequence>
<name>A0ABQ5LRU7_9RHOB</name>
<evidence type="ECO:0000256" key="4">
    <source>
        <dbReference type="ARBA" id="ARBA00022833"/>
    </source>
</evidence>
<accession>A0ABQ5LRU7</accession>
<comment type="caution">
    <text evidence="6">The sequence shown here is derived from an EMBL/GenBank/DDBJ whole genome shotgun (WGS) entry which is preliminary data.</text>
</comment>
<evidence type="ECO:0000256" key="1">
    <source>
        <dbReference type="ARBA" id="ARBA00010748"/>
    </source>
</evidence>
<feature type="binding site" evidence="5">
    <location>
        <position position="92"/>
    </location>
    <ligand>
        <name>Zn(2+)</name>
        <dbReference type="ChEBI" id="CHEBI:29105"/>
    </ligand>
</feature>
<evidence type="ECO:0000256" key="3">
    <source>
        <dbReference type="ARBA" id="ARBA00022723"/>
    </source>
</evidence>
<evidence type="ECO:0000313" key="7">
    <source>
        <dbReference type="Proteomes" id="UP001144205"/>
    </source>
</evidence>
<keyword evidence="7" id="KW-1185">Reference proteome</keyword>
<dbReference type="PROSITE" id="PS01249">
    <property type="entry name" value="HYPA"/>
    <property type="match status" value="1"/>
</dbReference>
<evidence type="ECO:0000256" key="2">
    <source>
        <dbReference type="ARBA" id="ARBA00022596"/>
    </source>
</evidence>